<dbReference type="VEuPathDB" id="VectorBase:HLOH_054723"/>
<keyword evidence="2" id="KW-1185">Reference proteome</keyword>
<reference evidence="1 2" key="1">
    <citation type="journal article" date="2020" name="Cell">
        <title>Large-Scale Comparative Analyses of Tick Genomes Elucidate Their Genetic Diversity and Vector Capacities.</title>
        <authorList>
            <consortium name="Tick Genome and Microbiome Consortium (TIGMIC)"/>
            <person name="Jia N."/>
            <person name="Wang J."/>
            <person name="Shi W."/>
            <person name="Du L."/>
            <person name="Sun Y."/>
            <person name="Zhan W."/>
            <person name="Jiang J.F."/>
            <person name="Wang Q."/>
            <person name="Zhang B."/>
            <person name="Ji P."/>
            <person name="Bell-Sakyi L."/>
            <person name="Cui X.M."/>
            <person name="Yuan T.T."/>
            <person name="Jiang B.G."/>
            <person name="Yang W.F."/>
            <person name="Lam T.T."/>
            <person name="Chang Q.C."/>
            <person name="Ding S.J."/>
            <person name="Wang X.J."/>
            <person name="Zhu J.G."/>
            <person name="Ruan X.D."/>
            <person name="Zhao L."/>
            <person name="Wei J.T."/>
            <person name="Ye R.Z."/>
            <person name="Que T.C."/>
            <person name="Du C.H."/>
            <person name="Zhou Y.H."/>
            <person name="Cheng J.X."/>
            <person name="Dai P.F."/>
            <person name="Guo W.B."/>
            <person name="Han X.H."/>
            <person name="Huang E.J."/>
            <person name="Li L.F."/>
            <person name="Wei W."/>
            <person name="Gao Y.C."/>
            <person name="Liu J.Z."/>
            <person name="Shao H.Z."/>
            <person name="Wang X."/>
            <person name="Wang C.C."/>
            <person name="Yang T.C."/>
            <person name="Huo Q.B."/>
            <person name="Li W."/>
            <person name="Chen H.Y."/>
            <person name="Chen S.E."/>
            <person name="Zhou L.G."/>
            <person name="Ni X.B."/>
            <person name="Tian J.H."/>
            <person name="Sheng Y."/>
            <person name="Liu T."/>
            <person name="Pan Y.S."/>
            <person name="Xia L.Y."/>
            <person name="Li J."/>
            <person name="Zhao F."/>
            <person name="Cao W.C."/>
        </authorList>
    </citation>
    <scope>NUCLEOTIDE SEQUENCE [LARGE SCALE GENOMIC DNA]</scope>
    <source>
        <strain evidence="1">HaeL-2018</strain>
    </source>
</reference>
<dbReference type="EMBL" id="JABSTR010000008">
    <property type="protein sequence ID" value="KAH9377733.1"/>
    <property type="molecule type" value="Genomic_DNA"/>
</dbReference>
<proteinExistence type="predicted"/>
<evidence type="ECO:0000313" key="2">
    <source>
        <dbReference type="Proteomes" id="UP000821853"/>
    </source>
</evidence>
<dbReference type="AlphaFoldDB" id="A0A9J6GQ19"/>
<evidence type="ECO:0008006" key="3">
    <source>
        <dbReference type="Google" id="ProtNLM"/>
    </source>
</evidence>
<sequence length="82" mass="9239">MEREISREKVLNAMMSAKKNSAPGKDGVTNAMLRNMGDQQVEEITEYINEKLWIPGIVPAEWRYSDVVSIPKPGKPPTIKKP</sequence>
<gene>
    <name evidence="1" type="ORF">HPB48_004857</name>
</gene>
<dbReference type="Proteomes" id="UP000821853">
    <property type="component" value="Unassembled WGS sequence"/>
</dbReference>
<dbReference type="OrthoDB" id="6514113at2759"/>
<evidence type="ECO:0000313" key="1">
    <source>
        <dbReference type="EMBL" id="KAH9377733.1"/>
    </source>
</evidence>
<protein>
    <recommendedName>
        <fullName evidence="3">Endonuclease-reverse transcriptase</fullName>
    </recommendedName>
</protein>
<name>A0A9J6GQ19_HAELO</name>
<comment type="caution">
    <text evidence="1">The sequence shown here is derived from an EMBL/GenBank/DDBJ whole genome shotgun (WGS) entry which is preliminary data.</text>
</comment>
<accession>A0A9J6GQ19</accession>
<organism evidence="1 2">
    <name type="scientific">Haemaphysalis longicornis</name>
    <name type="common">Bush tick</name>
    <dbReference type="NCBI Taxonomy" id="44386"/>
    <lineage>
        <taxon>Eukaryota</taxon>
        <taxon>Metazoa</taxon>
        <taxon>Ecdysozoa</taxon>
        <taxon>Arthropoda</taxon>
        <taxon>Chelicerata</taxon>
        <taxon>Arachnida</taxon>
        <taxon>Acari</taxon>
        <taxon>Parasitiformes</taxon>
        <taxon>Ixodida</taxon>
        <taxon>Ixodoidea</taxon>
        <taxon>Ixodidae</taxon>
        <taxon>Haemaphysalinae</taxon>
        <taxon>Haemaphysalis</taxon>
    </lineage>
</organism>